<dbReference type="AlphaFoldDB" id="A0A133VQJ6"/>
<protein>
    <recommendedName>
        <fullName evidence="2">UPF0251 protein AKJ56_00485</fullName>
    </recommendedName>
</protein>
<dbReference type="SUPFAM" id="SSF88659">
    <property type="entry name" value="Sigma3 and sigma4 domains of RNA polymerase sigma factors"/>
    <property type="match status" value="1"/>
</dbReference>
<dbReference type="Gene3D" id="1.10.10.10">
    <property type="entry name" value="Winged helix-like DNA-binding domain superfamily/Winged helix DNA-binding domain"/>
    <property type="match status" value="1"/>
</dbReference>
<organism evidence="3 4">
    <name type="scientific">candidate division MSBL1 archaeon SCGC-AAA382N08</name>
    <dbReference type="NCBI Taxonomy" id="1698285"/>
    <lineage>
        <taxon>Archaea</taxon>
        <taxon>Methanobacteriati</taxon>
        <taxon>Methanobacteriota</taxon>
        <taxon>candidate division MSBL1</taxon>
    </lineage>
</organism>
<dbReference type="PANTHER" id="PTHR37478:SF2">
    <property type="entry name" value="UPF0251 PROTEIN TK0562"/>
    <property type="match status" value="1"/>
</dbReference>
<name>A0A133VQJ6_9EURY</name>
<dbReference type="HAMAP" id="MF_00674">
    <property type="entry name" value="UPF0251"/>
    <property type="match status" value="1"/>
</dbReference>
<dbReference type="PANTHER" id="PTHR37478">
    <property type="match status" value="1"/>
</dbReference>
<sequence length="107" mass="12099">MPRRRRRRRVGASPKFEVFGPSRDESGSEVILKVEEFEAIRLKDFEGLDQNEAAEKMDISQPTFHRVLVSARQKIADALVGGKTLRVKGGSYEMVSGDLESEMRDSE</sequence>
<dbReference type="InterPro" id="IPR002852">
    <property type="entry name" value="UPF0251"/>
</dbReference>
<keyword evidence="4" id="KW-1185">Reference proteome</keyword>
<evidence type="ECO:0000313" key="4">
    <source>
        <dbReference type="Proteomes" id="UP000070175"/>
    </source>
</evidence>
<gene>
    <name evidence="3" type="ORF">AKJ56_00485</name>
</gene>
<dbReference type="InterPro" id="IPR036388">
    <property type="entry name" value="WH-like_DNA-bd_sf"/>
</dbReference>
<dbReference type="Pfam" id="PF02001">
    <property type="entry name" value="DUF134"/>
    <property type="match status" value="1"/>
</dbReference>
<dbReference type="InterPro" id="IPR013324">
    <property type="entry name" value="RNA_pol_sigma_r3/r4-like"/>
</dbReference>
<accession>A0A133VQJ6</accession>
<evidence type="ECO:0000313" key="3">
    <source>
        <dbReference type="EMBL" id="KXB08725.1"/>
    </source>
</evidence>
<evidence type="ECO:0000256" key="1">
    <source>
        <dbReference type="ARBA" id="ARBA00009350"/>
    </source>
</evidence>
<reference evidence="3 4" key="1">
    <citation type="journal article" date="2016" name="Sci. Rep.">
        <title>Metabolic traits of an uncultured archaeal lineage -MSBL1- from brine pools of the Red Sea.</title>
        <authorList>
            <person name="Mwirichia R."/>
            <person name="Alam I."/>
            <person name="Rashid M."/>
            <person name="Vinu M."/>
            <person name="Ba-Alawi W."/>
            <person name="Anthony Kamau A."/>
            <person name="Kamanda Ngugi D."/>
            <person name="Goker M."/>
            <person name="Klenk H.P."/>
            <person name="Bajic V."/>
            <person name="Stingl U."/>
        </authorList>
    </citation>
    <scope>NUCLEOTIDE SEQUENCE [LARGE SCALE GENOMIC DNA]</scope>
    <source>
        <strain evidence="3">SCGC-AAA382N08</strain>
    </source>
</reference>
<dbReference type="Proteomes" id="UP000070175">
    <property type="component" value="Unassembled WGS sequence"/>
</dbReference>
<dbReference type="EMBL" id="LHYJ01000004">
    <property type="protein sequence ID" value="KXB08725.1"/>
    <property type="molecule type" value="Genomic_DNA"/>
</dbReference>
<evidence type="ECO:0000256" key="2">
    <source>
        <dbReference type="HAMAP-Rule" id="MF_00674"/>
    </source>
</evidence>
<proteinExistence type="inferred from homology"/>
<comment type="similarity">
    <text evidence="1 2">Belongs to the UPF0251 family.</text>
</comment>
<comment type="caution">
    <text evidence="3">The sequence shown here is derived from an EMBL/GenBank/DDBJ whole genome shotgun (WGS) entry which is preliminary data.</text>
</comment>